<feature type="domain" description="MacB-like periplasmic core" evidence="8">
    <location>
        <begin position="20"/>
        <end position="238"/>
    </location>
</feature>
<feature type="transmembrane region" description="Helical" evidence="6">
    <location>
        <begin position="662"/>
        <end position="686"/>
    </location>
</feature>
<feature type="transmembrane region" description="Helical" evidence="6">
    <location>
        <begin position="714"/>
        <end position="734"/>
    </location>
</feature>
<keyword evidence="3 6" id="KW-0812">Transmembrane</keyword>
<feature type="transmembrane region" description="Helical" evidence="6">
    <location>
        <begin position="325"/>
        <end position="352"/>
    </location>
</feature>
<gene>
    <name evidence="9" type="ORF">SAMN05661044_03252</name>
</gene>
<feature type="domain" description="MacB-like periplasmic core" evidence="8">
    <location>
        <begin position="469"/>
        <end position="620"/>
    </location>
</feature>
<feature type="domain" description="ABC3 transporter permease C-terminal" evidence="7">
    <location>
        <begin position="665"/>
        <end position="778"/>
    </location>
</feature>
<dbReference type="RefSeq" id="WP_093326389.1">
    <property type="nucleotide sequence ID" value="NZ_FOAF01000003.1"/>
</dbReference>
<feature type="transmembrane region" description="Helical" evidence="6">
    <location>
        <begin position="416"/>
        <end position="439"/>
    </location>
</feature>
<feature type="transmembrane region" description="Helical" evidence="6">
    <location>
        <begin position="746"/>
        <end position="771"/>
    </location>
</feature>
<evidence type="ECO:0000256" key="3">
    <source>
        <dbReference type="ARBA" id="ARBA00022692"/>
    </source>
</evidence>
<dbReference type="Pfam" id="PF12704">
    <property type="entry name" value="MacB_PCD"/>
    <property type="match status" value="2"/>
</dbReference>
<dbReference type="PANTHER" id="PTHR30572">
    <property type="entry name" value="MEMBRANE COMPONENT OF TRANSPORTER-RELATED"/>
    <property type="match status" value="1"/>
</dbReference>
<dbReference type="InterPro" id="IPR050250">
    <property type="entry name" value="Macrolide_Exporter_MacB"/>
</dbReference>
<evidence type="ECO:0000256" key="1">
    <source>
        <dbReference type="ARBA" id="ARBA00004651"/>
    </source>
</evidence>
<organism evidence="9 10">
    <name type="scientific">Olivibacter domesticus</name>
    <name type="common">Pseudosphingobacterium domesticum</name>
    <dbReference type="NCBI Taxonomy" id="407022"/>
    <lineage>
        <taxon>Bacteria</taxon>
        <taxon>Pseudomonadati</taxon>
        <taxon>Bacteroidota</taxon>
        <taxon>Sphingobacteriia</taxon>
        <taxon>Sphingobacteriales</taxon>
        <taxon>Sphingobacteriaceae</taxon>
        <taxon>Olivibacter</taxon>
    </lineage>
</organism>
<evidence type="ECO:0000313" key="9">
    <source>
        <dbReference type="EMBL" id="SEL72591.1"/>
    </source>
</evidence>
<evidence type="ECO:0000259" key="7">
    <source>
        <dbReference type="Pfam" id="PF02687"/>
    </source>
</evidence>
<protein>
    <submittedName>
        <fullName evidence="9">MacB-like core domain-containing protein</fullName>
    </submittedName>
</protein>
<reference evidence="10" key="1">
    <citation type="submission" date="2016-10" db="EMBL/GenBank/DDBJ databases">
        <authorList>
            <person name="Varghese N."/>
            <person name="Submissions S."/>
        </authorList>
    </citation>
    <scope>NUCLEOTIDE SEQUENCE [LARGE SCALE GENOMIC DNA]</scope>
    <source>
        <strain evidence="10">DSM 18733</strain>
    </source>
</reference>
<evidence type="ECO:0000256" key="4">
    <source>
        <dbReference type="ARBA" id="ARBA00022989"/>
    </source>
</evidence>
<keyword evidence="4 6" id="KW-1133">Transmembrane helix</keyword>
<keyword evidence="5 6" id="KW-0472">Membrane</keyword>
<evidence type="ECO:0000256" key="2">
    <source>
        <dbReference type="ARBA" id="ARBA00022475"/>
    </source>
</evidence>
<feature type="domain" description="ABC3 transporter permease C-terminal" evidence="7">
    <location>
        <begin position="284"/>
        <end position="400"/>
    </location>
</feature>
<accession>A0A1H7SIS3</accession>
<dbReference type="PANTHER" id="PTHR30572:SF18">
    <property type="entry name" value="ABC-TYPE MACROLIDE FAMILY EXPORT SYSTEM PERMEASE COMPONENT 2"/>
    <property type="match status" value="1"/>
</dbReference>
<dbReference type="GO" id="GO:0022857">
    <property type="term" value="F:transmembrane transporter activity"/>
    <property type="evidence" value="ECO:0007669"/>
    <property type="project" value="TreeGrafter"/>
</dbReference>
<proteinExistence type="predicted"/>
<evidence type="ECO:0000256" key="5">
    <source>
        <dbReference type="ARBA" id="ARBA00023136"/>
    </source>
</evidence>
<feature type="transmembrane region" description="Helical" evidence="6">
    <location>
        <begin position="372"/>
        <end position="395"/>
    </location>
</feature>
<keyword evidence="2" id="KW-1003">Cell membrane</keyword>
<sequence>MLRNYFKSAIRNLVKNKLYSIINIIGLSVSLAASILLLLWVWDELNFDKMHSKGDRIFRTAAAMGSTKDRVWEHTSAPLAIFGKEELPEIEDACRIQEYNNFLLFTYRDKKFNEKATYVDPNIFTLFSFELLEGNPKKPFTDNRSIILNETLAKKYFGSEPAIGKLLQIKNGDSYKVTGIMKDMPSNSSLQYDLLLPFDILAENRQHNPLNSDWGNFDYQTYFLLRPGASPERVGKQLAVIHRRNQPSDFFKDLIYLLQPLEKMHLYDVLGHEQGMRQVKIFLLVAFVILLIACINYVNLVTARSSRRSREVSVRKVVGANKSHLFWQFLTESSVIFLLSIIIAIALIFIFMPLYNDLSGKQMIFSLFDAKVWFLFGCTMIVILGAAGIYPALMLSKFNPALALKGILPGLGKNNGFRRLLVIIQFSCSIVLIISTLIIGRQLTYIRTADLGYTKESVFTFSAFNFTKNYEAIRDELQRQPGVLGVTTASQSVMNLMSSTGDFNWDGKPANMSNFIINQLSIDRNFPEVMDMKLVDGKGFTGTAADSAHFIINETALKQTGLQNPVGKTVTFHDQPGTIVGVVKDFHFKDMKTRIEPCILFINPYWGWNTIYIKTSGKEAQAALNSVEKLWKQYNADYEFNYKFMDDSFDEMYRSDIRSGKLFNLFASIAILLSCLGLFGLVTFTAETKVKEIGIRKTLGASVNQIILLISKDFLRLVGVSFLVAFPLAWWMMSKWLENYVYRTNIHAWVFIVAGLTAFIIAAITVCGQALKAAQSNPVKSLRSE</sequence>
<evidence type="ECO:0000259" key="8">
    <source>
        <dbReference type="Pfam" id="PF12704"/>
    </source>
</evidence>
<dbReference type="GO" id="GO:0005886">
    <property type="term" value="C:plasma membrane"/>
    <property type="evidence" value="ECO:0007669"/>
    <property type="project" value="UniProtKB-SubCell"/>
</dbReference>
<dbReference type="OrthoDB" id="1451596at2"/>
<dbReference type="Proteomes" id="UP000199421">
    <property type="component" value="Unassembled WGS sequence"/>
</dbReference>
<feature type="transmembrane region" description="Helical" evidence="6">
    <location>
        <begin position="281"/>
        <end position="300"/>
    </location>
</feature>
<dbReference type="InterPro" id="IPR025857">
    <property type="entry name" value="MacB_PCD"/>
</dbReference>
<dbReference type="Pfam" id="PF02687">
    <property type="entry name" value="FtsX"/>
    <property type="match status" value="2"/>
</dbReference>
<dbReference type="InterPro" id="IPR003838">
    <property type="entry name" value="ABC3_permease_C"/>
</dbReference>
<feature type="transmembrane region" description="Helical" evidence="6">
    <location>
        <begin position="21"/>
        <end position="42"/>
    </location>
</feature>
<evidence type="ECO:0000256" key="6">
    <source>
        <dbReference type="SAM" id="Phobius"/>
    </source>
</evidence>
<dbReference type="STRING" id="407022.SAMN05661044_03252"/>
<comment type="subcellular location">
    <subcellularLocation>
        <location evidence="1">Cell membrane</location>
        <topology evidence="1">Multi-pass membrane protein</topology>
    </subcellularLocation>
</comment>
<dbReference type="AlphaFoldDB" id="A0A1H7SIS3"/>
<dbReference type="EMBL" id="FOAF01000003">
    <property type="protein sequence ID" value="SEL72591.1"/>
    <property type="molecule type" value="Genomic_DNA"/>
</dbReference>
<name>A0A1H7SIS3_OLID1</name>
<keyword evidence="10" id="KW-1185">Reference proteome</keyword>
<evidence type="ECO:0000313" key="10">
    <source>
        <dbReference type="Proteomes" id="UP000199421"/>
    </source>
</evidence>